<dbReference type="AlphaFoldDB" id="A0A917B5E8"/>
<dbReference type="GO" id="GO:0003676">
    <property type="term" value="F:nucleic acid binding"/>
    <property type="evidence" value="ECO:0007669"/>
    <property type="project" value="InterPro"/>
</dbReference>
<evidence type="ECO:0000256" key="2">
    <source>
        <dbReference type="ARBA" id="ARBA00022603"/>
    </source>
</evidence>
<dbReference type="EC" id="2.1.1.297" evidence="1"/>
<dbReference type="CDD" id="cd02440">
    <property type="entry name" value="AdoMet_MTases"/>
    <property type="match status" value="1"/>
</dbReference>
<dbReference type="Pfam" id="PF05175">
    <property type="entry name" value="MTS"/>
    <property type="match status" value="1"/>
</dbReference>
<keyword evidence="4" id="KW-0949">S-adenosyl-L-methionine</keyword>
<comment type="caution">
    <text evidence="8">The sequence shown here is derived from an EMBL/GenBank/DDBJ whole genome shotgun (WGS) entry which is preliminary data.</text>
</comment>
<reference evidence="8" key="2">
    <citation type="submission" date="2020-09" db="EMBL/GenBank/DDBJ databases">
        <authorList>
            <person name="Sun Q."/>
            <person name="Zhou Y."/>
        </authorList>
    </citation>
    <scope>NUCLEOTIDE SEQUENCE</scope>
    <source>
        <strain evidence="8">CGMCC 1.12153</strain>
    </source>
</reference>
<dbReference type="Gene3D" id="1.10.8.10">
    <property type="entry name" value="DNA helicase RuvA subunit, C-terminal domain"/>
    <property type="match status" value="1"/>
</dbReference>
<feature type="domain" description="Release factor glutamine methyltransferase N-terminal" evidence="7">
    <location>
        <begin position="8"/>
        <end position="77"/>
    </location>
</feature>
<evidence type="ECO:0000259" key="6">
    <source>
        <dbReference type="Pfam" id="PF05175"/>
    </source>
</evidence>
<evidence type="ECO:0000259" key="7">
    <source>
        <dbReference type="Pfam" id="PF17827"/>
    </source>
</evidence>
<proteinExistence type="predicted"/>
<dbReference type="PANTHER" id="PTHR18895">
    <property type="entry name" value="HEMK METHYLTRANSFERASE"/>
    <property type="match status" value="1"/>
</dbReference>
<dbReference type="Pfam" id="PF17827">
    <property type="entry name" value="PrmC_N"/>
    <property type="match status" value="1"/>
</dbReference>
<dbReference type="InterPro" id="IPR004556">
    <property type="entry name" value="HemK-like"/>
</dbReference>
<sequence length="279" mass="31841">MKQTTIEEARRWASLFLKQHNREPRVADLLLEDLFELNTAMLMAYERDPFPKEKLDRFTAYVKQHAETGIPVQHLIGAAHFYGRVFTVNEHVLIPRPETEELIEGVRQRLQPSDQSIADIGTGSGIIAITLQLETRRRTLATDLSKAALQTAKANAENHKAQIEWFCGDFLEPLRDQTIDVLVSNPPYIARDEMLDDTVKNFDPGLALFADNEGLAAYQTIIQQIARRRQKPRVIAFEIGHQQGEAIKQIIHSQLANYQVTVEKDINKKDRMIFAILDS</sequence>
<dbReference type="InterPro" id="IPR029063">
    <property type="entry name" value="SAM-dependent_MTases_sf"/>
</dbReference>
<dbReference type="InterPro" id="IPR019874">
    <property type="entry name" value="RF_methyltr_PrmC"/>
</dbReference>
<evidence type="ECO:0000256" key="5">
    <source>
        <dbReference type="ARBA" id="ARBA00048391"/>
    </source>
</evidence>
<dbReference type="NCBIfam" id="TIGR03534">
    <property type="entry name" value="RF_mod_PrmC"/>
    <property type="match status" value="1"/>
</dbReference>
<accession>A0A917B5E8</accession>
<dbReference type="InterPro" id="IPR007848">
    <property type="entry name" value="Small_mtfrase_dom"/>
</dbReference>
<keyword evidence="9" id="KW-1185">Reference proteome</keyword>
<dbReference type="NCBIfam" id="TIGR00536">
    <property type="entry name" value="hemK_fam"/>
    <property type="match status" value="1"/>
</dbReference>
<dbReference type="InterPro" id="IPR040758">
    <property type="entry name" value="PrmC_N"/>
</dbReference>
<evidence type="ECO:0000256" key="1">
    <source>
        <dbReference type="ARBA" id="ARBA00012771"/>
    </source>
</evidence>
<reference evidence="8" key="1">
    <citation type="journal article" date="2014" name="Int. J. Syst. Evol. Microbiol.">
        <title>Complete genome sequence of Corynebacterium casei LMG S-19264T (=DSM 44701T), isolated from a smear-ripened cheese.</title>
        <authorList>
            <consortium name="US DOE Joint Genome Institute (JGI-PGF)"/>
            <person name="Walter F."/>
            <person name="Albersmeier A."/>
            <person name="Kalinowski J."/>
            <person name="Ruckert C."/>
        </authorList>
    </citation>
    <scope>NUCLEOTIDE SEQUENCE</scope>
    <source>
        <strain evidence="8">CGMCC 1.12153</strain>
    </source>
</reference>
<comment type="catalytic activity">
    <reaction evidence="5">
        <text>L-glutaminyl-[peptide chain release factor] + S-adenosyl-L-methionine = N(5)-methyl-L-glutaminyl-[peptide chain release factor] + S-adenosyl-L-homocysteine + H(+)</text>
        <dbReference type="Rhea" id="RHEA:42896"/>
        <dbReference type="Rhea" id="RHEA-COMP:10271"/>
        <dbReference type="Rhea" id="RHEA-COMP:10272"/>
        <dbReference type="ChEBI" id="CHEBI:15378"/>
        <dbReference type="ChEBI" id="CHEBI:30011"/>
        <dbReference type="ChEBI" id="CHEBI:57856"/>
        <dbReference type="ChEBI" id="CHEBI:59789"/>
        <dbReference type="ChEBI" id="CHEBI:61891"/>
        <dbReference type="EC" id="2.1.1.297"/>
    </reaction>
</comment>
<dbReference type="Proteomes" id="UP000660110">
    <property type="component" value="Unassembled WGS sequence"/>
</dbReference>
<dbReference type="PROSITE" id="PS00092">
    <property type="entry name" value="N6_MTASE"/>
    <property type="match status" value="1"/>
</dbReference>
<evidence type="ECO:0000256" key="3">
    <source>
        <dbReference type="ARBA" id="ARBA00022679"/>
    </source>
</evidence>
<dbReference type="GO" id="GO:0102559">
    <property type="term" value="F:peptide chain release factor N(5)-glutamine methyltransferase activity"/>
    <property type="evidence" value="ECO:0007669"/>
    <property type="project" value="UniProtKB-EC"/>
</dbReference>
<evidence type="ECO:0000313" key="9">
    <source>
        <dbReference type="Proteomes" id="UP000660110"/>
    </source>
</evidence>
<feature type="domain" description="Methyltransferase small" evidence="6">
    <location>
        <begin position="109"/>
        <end position="201"/>
    </location>
</feature>
<evidence type="ECO:0000313" key="8">
    <source>
        <dbReference type="EMBL" id="GGF21789.1"/>
    </source>
</evidence>
<dbReference type="Gene3D" id="3.40.50.150">
    <property type="entry name" value="Vaccinia Virus protein VP39"/>
    <property type="match status" value="1"/>
</dbReference>
<dbReference type="PANTHER" id="PTHR18895:SF74">
    <property type="entry name" value="MTRF1L RELEASE FACTOR GLUTAMINE METHYLTRANSFERASE"/>
    <property type="match status" value="1"/>
</dbReference>
<keyword evidence="2 8" id="KW-0489">Methyltransferase</keyword>
<keyword evidence="3" id="KW-0808">Transferase</keyword>
<evidence type="ECO:0000256" key="4">
    <source>
        <dbReference type="ARBA" id="ARBA00022691"/>
    </source>
</evidence>
<dbReference type="RefSeq" id="WP_188377412.1">
    <property type="nucleotide sequence ID" value="NZ_BMEL01000002.1"/>
</dbReference>
<dbReference type="InterPro" id="IPR050320">
    <property type="entry name" value="N5-glutamine_MTase"/>
</dbReference>
<dbReference type="SUPFAM" id="SSF53335">
    <property type="entry name" value="S-adenosyl-L-methionine-dependent methyltransferases"/>
    <property type="match status" value="1"/>
</dbReference>
<dbReference type="EMBL" id="BMEL01000002">
    <property type="protein sequence ID" value="GGF21789.1"/>
    <property type="molecule type" value="Genomic_DNA"/>
</dbReference>
<organism evidence="8 9">
    <name type="scientific">Halobacillus andaensis</name>
    <dbReference type="NCBI Taxonomy" id="1176239"/>
    <lineage>
        <taxon>Bacteria</taxon>
        <taxon>Bacillati</taxon>
        <taxon>Bacillota</taxon>
        <taxon>Bacilli</taxon>
        <taxon>Bacillales</taxon>
        <taxon>Bacillaceae</taxon>
        <taxon>Halobacillus</taxon>
    </lineage>
</organism>
<name>A0A917B5E8_HALAA</name>
<gene>
    <name evidence="8" type="primary">prmC</name>
    <name evidence="8" type="ORF">GCM10010954_20750</name>
</gene>
<dbReference type="InterPro" id="IPR002052">
    <property type="entry name" value="DNA_methylase_N6_adenine_CS"/>
</dbReference>
<protein>
    <recommendedName>
        <fullName evidence="1">peptide chain release factor N(5)-glutamine methyltransferase</fullName>
        <ecNumber evidence="1">2.1.1.297</ecNumber>
    </recommendedName>
</protein>
<dbReference type="GO" id="GO:0032259">
    <property type="term" value="P:methylation"/>
    <property type="evidence" value="ECO:0007669"/>
    <property type="project" value="UniProtKB-KW"/>
</dbReference>